<dbReference type="AlphaFoldDB" id="A0A2T5PEL7"/>
<feature type="transmembrane region" description="Helical" evidence="1">
    <location>
        <begin position="368"/>
        <end position="390"/>
    </location>
</feature>
<evidence type="ECO:0000313" key="3">
    <source>
        <dbReference type="EMBL" id="PTU76168.1"/>
    </source>
</evidence>
<dbReference type="EMBL" id="QASN01000002">
    <property type="protein sequence ID" value="PTU76168.1"/>
    <property type="molecule type" value="Genomic_DNA"/>
</dbReference>
<feature type="transmembrane region" description="Helical" evidence="1">
    <location>
        <begin position="205"/>
        <end position="228"/>
    </location>
</feature>
<protein>
    <submittedName>
        <fullName evidence="3">DUF4129 domain-containing protein</fullName>
    </submittedName>
</protein>
<feature type="transmembrane region" description="Helical" evidence="1">
    <location>
        <begin position="59"/>
        <end position="83"/>
    </location>
</feature>
<sequence>MRLTDASVAIRPRTAWEALDLGTLMARRQCGVLMASWALITLPLLAVLTAVLWKYPLWALLIFWWLKPAYERLPLFILSRALFREMPTLRESLKAFPRLLRPQLFASLTWRRFSPSRSFDLPVLQLEGLSGSVRSQRLTVLGQRDSGAAAWLTFSGLVLEACLYFGLIALCYMLLPQQLMDDLGWQKLLQESGGEWLWLDHLRNWSYALVLMVWEPIYVACGFSLYLNRRTALEAWDIELAFRRLRQRLTGSAYALVLGLVLVFAMPAEHALAANSCPPPAGDFNPYTDREPDDKARLTNQALTSSQAKQAIKDLLAAAPFQNNQMVTRWRFGEEKPEEEPEEDDPDKVAEFFEKLFKLGEGFGAIEMISLIFKVVLWALLISLLALLIWRYREWLRAFASRLGLPQRAKREAPAMLFGLEITPESIPDDVAGTAERLWLENPREALGLLYRALLSRLLHEHRLPLKSAHTEGEVLRLVDRLQQSGLSQFSALLTGHWQNLAYGHRLPDATVRDQLCNGWRQQFSGQEPT</sequence>
<feature type="transmembrane region" description="Helical" evidence="1">
    <location>
        <begin position="32"/>
        <end position="53"/>
    </location>
</feature>
<feature type="transmembrane region" description="Helical" evidence="1">
    <location>
        <begin position="151"/>
        <end position="175"/>
    </location>
</feature>
<dbReference type="InterPro" id="IPR025403">
    <property type="entry name" value="TgpA-like_C"/>
</dbReference>
<organism evidence="3 4">
    <name type="scientific">Pseudomonas mangrovi</name>
    <dbReference type="NCBI Taxonomy" id="2161748"/>
    <lineage>
        <taxon>Bacteria</taxon>
        <taxon>Pseudomonadati</taxon>
        <taxon>Pseudomonadota</taxon>
        <taxon>Gammaproteobacteria</taxon>
        <taxon>Pseudomonadales</taxon>
        <taxon>Pseudomonadaceae</taxon>
        <taxon>Pseudomonas</taxon>
    </lineage>
</organism>
<dbReference type="RefSeq" id="WP_108104236.1">
    <property type="nucleotide sequence ID" value="NZ_QASN01000002.1"/>
</dbReference>
<gene>
    <name evidence="3" type="ORF">DBO85_00570</name>
</gene>
<reference evidence="3 4" key="1">
    <citation type="submission" date="2018-04" db="EMBL/GenBank/DDBJ databases">
        <title>Pseudomonas sp. nov., isolated from mangrove soil.</title>
        <authorList>
            <person name="Chen C."/>
        </authorList>
    </citation>
    <scope>NUCLEOTIDE SEQUENCE [LARGE SCALE GENOMIC DNA]</scope>
    <source>
        <strain evidence="3 4">TC-11</strain>
    </source>
</reference>
<dbReference type="Pfam" id="PF13559">
    <property type="entry name" value="DUF4129"/>
    <property type="match status" value="1"/>
</dbReference>
<evidence type="ECO:0000256" key="1">
    <source>
        <dbReference type="SAM" id="Phobius"/>
    </source>
</evidence>
<comment type="caution">
    <text evidence="3">The sequence shown here is derived from an EMBL/GenBank/DDBJ whole genome shotgun (WGS) entry which is preliminary data.</text>
</comment>
<feature type="domain" description="Protein-glutamine gamma-glutamyltransferase-like C-terminal" evidence="2">
    <location>
        <begin position="450"/>
        <end position="521"/>
    </location>
</feature>
<name>A0A2T5PEL7_9PSED</name>
<evidence type="ECO:0000259" key="2">
    <source>
        <dbReference type="Pfam" id="PF13559"/>
    </source>
</evidence>
<dbReference type="Proteomes" id="UP000244064">
    <property type="component" value="Unassembled WGS sequence"/>
</dbReference>
<feature type="transmembrane region" description="Helical" evidence="1">
    <location>
        <begin position="249"/>
        <end position="268"/>
    </location>
</feature>
<keyword evidence="1" id="KW-0812">Transmembrane</keyword>
<accession>A0A2T5PEL7</accession>
<evidence type="ECO:0000313" key="4">
    <source>
        <dbReference type="Proteomes" id="UP000244064"/>
    </source>
</evidence>
<keyword evidence="4" id="KW-1185">Reference proteome</keyword>
<proteinExistence type="predicted"/>
<keyword evidence="1" id="KW-0472">Membrane</keyword>
<dbReference type="OrthoDB" id="183980at2"/>
<keyword evidence="1" id="KW-1133">Transmembrane helix</keyword>